<dbReference type="InterPro" id="IPR004449">
    <property type="entry name" value="SixA"/>
</dbReference>
<dbReference type="SMART" id="SM00855">
    <property type="entry name" value="PGAM"/>
    <property type="match status" value="1"/>
</dbReference>
<dbReference type="InterPro" id="IPR050275">
    <property type="entry name" value="PGM_Phosphatase"/>
</dbReference>
<dbReference type="GO" id="GO:0005737">
    <property type="term" value="C:cytoplasm"/>
    <property type="evidence" value="ECO:0007669"/>
    <property type="project" value="InterPro"/>
</dbReference>
<dbReference type="EMBL" id="FNFD01000003">
    <property type="protein sequence ID" value="SDJ89781.1"/>
    <property type="molecule type" value="Genomic_DNA"/>
</dbReference>
<dbReference type="Pfam" id="PF00300">
    <property type="entry name" value="His_Phos_1"/>
    <property type="match status" value="1"/>
</dbReference>
<dbReference type="SUPFAM" id="SSF53254">
    <property type="entry name" value="Phosphoglycerate mutase-like"/>
    <property type="match status" value="1"/>
</dbReference>
<dbReference type="Gene3D" id="3.40.50.1240">
    <property type="entry name" value="Phosphoglycerate mutase-like"/>
    <property type="match status" value="1"/>
</dbReference>
<gene>
    <name evidence="1" type="ORF">SAMN05216186_103178</name>
</gene>
<protein>
    <submittedName>
        <fullName evidence="1">Phosphohistidine phosphatase, SixA</fullName>
    </submittedName>
</protein>
<dbReference type="GO" id="GO:0070297">
    <property type="term" value="P:regulation of phosphorelay signal transduction system"/>
    <property type="evidence" value="ECO:0007669"/>
    <property type="project" value="TreeGrafter"/>
</dbReference>
<accession>A0A1G8XH04</accession>
<dbReference type="InterPro" id="IPR029033">
    <property type="entry name" value="His_PPase_superfam"/>
</dbReference>
<dbReference type="InterPro" id="IPR013078">
    <property type="entry name" value="His_Pase_superF_clade-1"/>
</dbReference>
<dbReference type="GO" id="GO:0101006">
    <property type="term" value="F:protein histidine phosphatase activity"/>
    <property type="evidence" value="ECO:0007669"/>
    <property type="project" value="InterPro"/>
</dbReference>
<reference evidence="1 2" key="1">
    <citation type="submission" date="2016-10" db="EMBL/GenBank/DDBJ databases">
        <authorList>
            <person name="de Groot N.N."/>
        </authorList>
    </citation>
    <scope>NUCLEOTIDE SEQUENCE [LARGE SCALE GENOMIC DNA]</scope>
    <source>
        <strain evidence="1 2">JCM 21544</strain>
    </source>
</reference>
<dbReference type="NCBIfam" id="TIGR00249">
    <property type="entry name" value="sixA"/>
    <property type="match status" value="1"/>
</dbReference>
<evidence type="ECO:0000313" key="2">
    <source>
        <dbReference type="Proteomes" id="UP000198706"/>
    </source>
</evidence>
<dbReference type="RefSeq" id="WP_084333801.1">
    <property type="nucleotide sequence ID" value="NZ_CBKZNZ010000046.1"/>
</dbReference>
<dbReference type="AlphaFoldDB" id="A0A1G8XH04"/>
<dbReference type="CDD" id="cd07067">
    <property type="entry name" value="HP_PGM_like"/>
    <property type="match status" value="1"/>
</dbReference>
<dbReference type="PANTHER" id="PTHR48100">
    <property type="entry name" value="BROAD-SPECIFICITY PHOSPHATASE YOR283W-RELATED"/>
    <property type="match status" value="1"/>
</dbReference>
<organism evidence="1 2">
    <name type="scientific">Pseudomonas indica</name>
    <dbReference type="NCBI Taxonomy" id="137658"/>
    <lineage>
        <taxon>Bacteria</taxon>
        <taxon>Pseudomonadati</taxon>
        <taxon>Pseudomonadota</taxon>
        <taxon>Gammaproteobacteria</taxon>
        <taxon>Pseudomonadales</taxon>
        <taxon>Pseudomonadaceae</taxon>
        <taxon>Pseudomonas</taxon>
    </lineage>
</organism>
<dbReference type="PANTHER" id="PTHR48100:SF15">
    <property type="entry name" value="SEDOHEPTULOSE 1,7-BISPHOSPHATASE"/>
    <property type="match status" value="1"/>
</dbReference>
<dbReference type="Proteomes" id="UP000198706">
    <property type="component" value="Unassembled WGS sequence"/>
</dbReference>
<dbReference type="STRING" id="137658.SAMN05216186_103178"/>
<keyword evidence="2" id="KW-1185">Reference proteome</keyword>
<evidence type="ECO:0000313" key="1">
    <source>
        <dbReference type="EMBL" id="SDJ89781.1"/>
    </source>
</evidence>
<sequence length="154" mass="17021">MRLWLLRHGEAEPHAPTDAERELTRHGRKEVLRTAAHLAGRPLSAILASPYVRAQQTAELVREALGFAGAVGVAPWLTPDSDPREALKYLAEREDEELLLVTHQPFVGTLAGLLIHGHRQDPLPMKTASLAELEGEMILAGAMRLAELHHPKHH</sequence>
<proteinExistence type="predicted"/>
<name>A0A1G8XH04_9PSED</name>